<evidence type="ECO:0000313" key="1">
    <source>
        <dbReference type="EMBL" id="GGH73675.1"/>
    </source>
</evidence>
<keyword evidence="2" id="KW-1185">Reference proteome</keyword>
<dbReference type="EMBL" id="BMIB01000003">
    <property type="protein sequence ID" value="GGH73675.1"/>
    <property type="molecule type" value="Genomic_DNA"/>
</dbReference>
<evidence type="ECO:0000313" key="2">
    <source>
        <dbReference type="Proteomes" id="UP000627292"/>
    </source>
</evidence>
<sequence length="194" mass="22628">MHYNPLVKFMPEMIPGFAAKQVRYLVAQQYYRGKLPDSEKLPLLLTDYPTLDQARRHLNSISGDKWAAIIDMQHPKHLAKLQEMCQPYSEYGLYAAFTDKGIDKELKNNKRLINAAKTYIDNETNWRPASNTTVKATLELRFGELFVTFKHGQRKREERLTVLETTRPCATTFPLPATYESYRIIFQDSPLIRR</sequence>
<proteinExistence type="predicted"/>
<dbReference type="RefSeq" id="WP_188954686.1">
    <property type="nucleotide sequence ID" value="NZ_BMIB01000003.1"/>
</dbReference>
<reference evidence="1" key="2">
    <citation type="submission" date="2020-09" db="EMBL/GenBank/DDBJ databases">
        <authorList>
            <person name="Sun Q."/>
            <person name="Zhou Y."/>
        </authorList>
    </citation>
    <scope>NUCLEOTIDE SEQUENCE</scope>
    <source>
        <strain evidence="1">CGMCC 1.15290</strain>
    </source>
</reference>
<reference evidence="1" key="1">
    <citation type="journal article" date="2014" name="Int. J. Syst. Evol. Microbiol.">
        <title>Complete genome sequence of Corynebacterium casei LMG S-19264T (=DSM 44701T), isolated from a smear-ripened cheese.</title>
        <authorList>
            <consortium name="US DOE Joint Genome Institute (JGI-PGF)"/>
            <person name="Walter F."/>
            <person name="Albersmeier A."/>
            <person name="Kalinowski J."/>
            <person name="Ruckert C."/>
        </authorList>
    </citation>
    <scope>NUCLEOTIDE SEQUENCE</scope>
    <source>
        <strain evidence="1">CGMCC 1.15290</strain>
    </source>
</reference>
<dbReference type="AlphaFoldDB" id="A0A917MXC2"/>
<protein>
    <submittedName>
        <fullName evidence="1">Uncharacterized protein</fullName>
    </submittedName>
</protein>
<comment type="caution">
    <text evidence="1">The sequence shown here is derived from an EMBL/GenBank/DDBJ whole genome shotgun (WGS) entry which is preliminary data.</text>
</comment>
<name>A0A917MXC2_9BACT</name>
<dbReference type="Proteomes" id="UP000627292">
    <property type="component" value="Unassembled WGS sequence"/>
</dbReference>
<organism evidence="1 2">
    <name type="scientific">Filimonas zeae</name>
    <dbReference type="NCBI Taxonomy" id="1737353"/>
    <lineage>
        <taxon>Bacteria</taxon>
        <taxon>Pseudomonadati</taxon>
        <taxon>Bacteroidota</taxon>
        <taxon>Chitinophagia</taxon>
        <taxon>Chitinophagales</taxon>
        <taxon>Chitinophagaceae</taxon>
        <taxon>Filimonas</taxon>
    </lineage>
</organism>
<gene>
    <name evidence="1" type="ORF">GCM10011379_35440</name>
</gene>
<accession>A0A917MXC2</accession>